<dbReference type="PANTHER" id="PTHR30060">
    <property type="entry name" value="INNER MEMBRANE PROTEIN"/>
    <property type="match status" value="1"/>
</dbReference>
<dbReference type="STRING" id="77586.A0A0D9W5A3"/>
<accession>A0A0D9W5A3</accession>
<keyword evidence="6" id="KW-1185">Reference proteome</keyword>
<feature type="compositionally biased region" description="Low complexity" evidence="3">
    <location>
        <begin position="266"/>
        <end position="288"/>
    </location>
</feature>
<dbReference type="PANTHER" id="PTHR30060:SF0">
    <property type="entry name" value="COILED-COIL PROTEIN (DUF2040)-RELATED"/>
    <property type="match status" value="1"/>
</dbReference>
<feature type="region of interest" description="Disordered" evidence="3">
    <location>
        <begin position="1"/>
        <end position="34"/>
    </location>
</feature>
<name>A0A0D9W5A3_9ORYZ</name>
<reference evidence="5 6" key="1">
    <citation type="submission" date="2012-08" db="EMBL/GenBank/DDBJ databases">
        <title>Oryza genome evolution.</title>
        <authorList>
            <person name="Wing R.A."/>
        </authorList>
    </citation>
    <scope>NUCLEOTIDE SEQUENCE</scope>
</reference>
<evidence type="ECO:0000256" key="2">
    <source>
        <dbReference type="ARBA" id="ARBA00023054"/>
    </source>
</evidence>
<evidence type="ECO:0000256" key="3">
    <source>
        <dbReference type="SAM" id="MobiDB-lite"/>
    </source>
</evidence>
<feature type="compositionally biased region" description="Basic and acidic residues" evidence="3">
    <location>
        <begin position="190"/>
        <end position="212"/>
    </location>
</feature>
<dbReference type="Pfam" id="PF09745">
    <property type="entry name" value="NSRP1_N"/>
    <property type="match status" value="1"/>
</dbReference>
<dbReference type="EnsemblPlants" id="LPERR04G10340.1">
    <property type="protein sequence ID" value="LPERR04G10340.1"/>
    <property type="gene ID" value="LPERR04G10340"/>
</dbReference>
<reference evidence="5" key="3">
    <citation type="submission" date="2015-04" db="UniProtKB">
        <authorList>
            <consortium name="EnsemblPlants"/>
        </authorList>
    </citation>
    <scope>IDENTIFICATION</scope>
</reference>
<dbReference type="eggNOG" id="KOG2117">
    <property type="taxonomic scope" value="Eukaryota"/>
</dbReference>
<protein>
    <recommendedName>
        <fullName evidence="4">Nuclear speckle splicing regulatory protein 1 N-terminal domain-containing protein</fullName>
    </recommendedName>
</protein>
<feature type="region of interest" description="Disordered" evidence="3">
    <location>
        <begin position="188"/>
        <end position="294"/>
    </location>
</feature>
<dbReference type="Proteomes" id="UP000032180">
    <property type="component" value="Chromosome 4"/>
</dbReference>
<dbReference type="InterPro" id="IPR018612">
    <property type="entry name" value="NSRP1_N"/>
</dbReference>
<dbReference type="GO" id="GO:0000381">
    <property type="term" value="P:regulation of alternative mRNA splicing, via spliceosome"/>
    <property type="evidence" value="ECO:0007669"/>
    <property type="project" value="InterPro"/>
</dbReference>
<keyword evidence="2" id="KW-0175">Coiled coil</keyword>
<dbReference type="Gramene" id="LPERR04G10340.1">
    <property type="protein sequence ID" value="LPERR04G10340.1"/>
    <property type="gene ID" value="LPERR04G10340"/>
</dbReference>
<comment type="similarity">
    <text evidence="1">Belongs to the NSRP1 family.</text>
</comment>
<dbReference type="HOGENOM" id="CLU_040467_2_0_1"/>
<evidence type="ECO:0000313" key="6">
    <source>
        <dbReference type="Proteomes" id="UP000032180"/>
    </source>
</evidence>
<sequence>MQRYGLQLRTKPASSSRAPPPPARPLAAFADDDDDDVEAEILRQGYKKRAQQKVEEQQKKAMEEDPSVFAYDEVYDDMKEKAARPKMQDRVVRESKYIAALKEKAEQRKREQDIIYERKLQKERSKEDHLYADKDKFVTSAYRKKLEEERKWLEEDRRRQLQEEKEDVTKKKDLSDFYFGLHKNVAFGADTHDGTKHDKPEKLDNKVQDTKTSKVGAEASDPSPKRKRDSSAGAEMAEEPATTQSRDSAAARSTEKNADVSLDDSQTQTAQNTQPAPTQTPQNAQPAQVTDEHYKRNADALAAAKERALARKRAKGQQI</sequence>
<evidence type="ECO:0000256" key="1">
    <source>
        <dbReference type="ARBA" id="ARBA00010126"/>
    </source>
</evidence>
<dbReference type="AlphaFoldDB" id="A0A0D9W5A3"/>
<evidence type="ECO:0000259" key="4">
    <source>
        <dbReference type="Pfam" id="PF09745"/>
    </source>
</evidence>
<evidence type="ECO:0000313" key="5">
    <source>
        <dbReference type="EnsemblPlants" id="LPERR04G10340.1"/>
    </source>
</evidence>
<feature type="domain" description="Nuclear speckle splicing regulatory protein 1 N-terminal" evidence="4">
    <location>
        <begin position="55"/>
        <end position="171"/>
    </location>
</feature>
<feature type="region of interest" description="Disordered" evidence="3">
    <location>
        <begin position="149"/>
        <end position="173"/>
    </location>
</feature>
<proteinExistence type="inferred from homology"/>
<organism evidence="5 6">
    <name type="scientific">Leersia perrieri</name>
    <dbReference type="NCBI Taxonomy" id="77586"/>
    <lineage>
        <taxon>Eukaryota</taxon>
        <taxon>Viridiplantae</taxon>
        <taxon>Streptophyta</taxon>
        <taxon>Embryophyta</taxon>
        <taxon>Tracheophyta</taxon>
        <taxon>Spermatophyta</taxon>
        <taxon>Magnoliopsida</taxon>
        <taxon>Liliopsida</taxon>
        <taxon>Poales</taxon>
        <taxon>Poaceae</taxon>
        <taxon>BOP clade</taxon>
        <taxon>Oryzoideae</taxon>
        <taxon>Oryzeae</taxon>
        <taxon>Oryzinae</taxon>
        <taxon>Leersia</taxon>
    </lineage>
</organism>
<reference evidence="6" key="2">
    <citation type="submission" date="2013-12" db="EMBL/GenBank/DDBJ databases">
        <authorList>
            <person name="Yu Y."/>
            <person name="Lee S."/>
            <person name="de Baynast K."/>
            <person name="Wissotski M."/>
            <person name="Liu L."/>
            <person name="Talag J."/>
            <person name="Goicoechea J."/>
            <person name="Angelova A."/>
            <person name="Jetty R."/>
            <person name="Kudrna D."/>
            <person name="Golser W."/>
            <person name="Rivera L."/>
            <person name="Zhang J."/>
            <person name="Wing R."/>
        </authorList>
    </citation>
    <scope>NUCLEOTIDE SEQUENCE</scope>
</reference>